<protein>
    <submittedName>
        <fullName evidence="3">Stage ii sporulation protein e (Spoiie)</fullName>
    </submittedName>
</protein>
<accession>A0A498R488</accession>
<dbReference type="Proteomes" id="UP000277811">
    <property type="component" value="Unassembled WGS sequence"/>
</dbReference>
<dbReference type="Gene3D" id="3.30.450.20">
    <property type="entry name" value="PAS domain"/>
    <property type="match status" value="1"/>
</dbReference>
<dbReference type="GO" id="GO:0016791">
    <property type="term" value="F:phosphatase activity"/>
    <property type="evidence" value="ECO:0007669"/>
    <property type="project" value="TreeGrafter"/>
</dbReference>
<dbReference type="InterPro" id="IPR036457">
    <property type="entry name" value="PPM-type-like_dom_sf"/>
</dbReference>
<dbReference type="RefSeq" id="WP_165865903.1">
    <property type="nucleotide sequence ID" value="NZ_UPPP01000060.1"/>
</dbReference>
<dbReference type="InterPro" id="IPR000014">
    <property type="entry name" value="PAS"/>
</dbReference>
<dbReference type="PROSITE" id="PS50112">
    <property type="entry name" value="PAS"/>
    <property type="match status" value="1"/>
</dbReference>
<keyword evidence="4" id="KW-1185">Reference proteome</keyword>
<dbReference type="Pfam" id="PF13426">
    <property type="entry name" value="PAS_9"/>
    <property type="match status" value="1"/>
</dbReference>
<dbReference type="InterPro" id="IPR035965">
    <property type="entry name" value="PAS-like_dom_sf"/>
</dbReference>
<sequence>MKVGNMQTVTAAEIFATFCEHCNRFELLDMINDPLLLTEAATGRVLFMNEKARSLYGYTKTEPEQLFIGQIYCEAELMIGRMMKETIKAAEEGHIYTAYHQKKDGSVFKVQVNSKCLKFHGTEVLASLIRNITDDLRIREEVMMAGKIQKRLLPLDFVNDRLAMRTIYEPYYHVSGDLYDYSWDEERQCFSGYLADVTGHGLATALQTAALKALFRQAWGKRRNLTDRLQWLNREMMPYFTEECFAAAILFEVDCRRNQLIYTSAGINFFLVRSGKTTRVVRVPGPFLGILDEVDFEQHSHAYEPGDLICFLSDGLFELLPRKDDMIEPAGQDLFSRLEKLIRSPDCRDDATAILLAMK</sequence>
<feature type="domain" description="PAS" evidence="2">
    <location>
        <begin position="26"/>
        <end position="62"/>
    </location>
</feature>
<dbReference type="PANTHER" id="PTHR43156:SF2">
    <property type="entry name" value="STAGE II SPORULATION PROTEIN E"/>
    <property type="match status" value="1"/>
</dbReference>
<evidence type="ECO:0000313" key="3">
    <source>
        <dbReference type="EMBL" id="VBB05969.1"/>
    </source>
</evidence>
<dbReference type="AlphaFoldDB" id="A0A498R488"/>
<dbReference type="SUPFAM" id="SSF55785">
    <property type="entry name" value="PYP-like sensor domain (PAS domain)"/>
    <property type="match status" value="1"/>
</dbReference>
<dbReference type="Pfam" id="PF07228">
    <property type="entry name" value="SpoIIE"/>
    <property type="match status" value="1"/>
</dbReference>
<dbReference type="SMART" id="SM00331">
    <property type="entry name" value="PP2C_SIG"/>
    <property type="match status" value="1"/>
</dbReference>
<dbReference type="PANTHER" id="PTHR43156">
    <property type="entry name" value="STAGE II SPORULATION PROTEIN E-RELATED"/>
    <property type="match status" value="1"/>
</dbReference>
<organism evidence="3 4">
    <name type="scientific">Lucifera butyrica</name>
    <dbReference type="NCBI Taxonomy" id="1351585"/>
    <lineage>
        <taxon>Bacteria</taxon>
        <taxon>Bacillati</taxon>
        <taxon>Bacillota</taxon>
        <taxon>Negativicutes</taxon>
        <taxon>Veillonellales</taxon>
        <taxon>Veillonellaceae</taxon>
        <taxon>Lucifera</taxon>
    </lineage>
</organism>
<gene>
    <name evidence="3" type="ORF">LUCI_1180</name>
</gene>
<evidence type="ECO:0000256" key="1">
    <source>
        <dbReference type="ARBA" id="ARBA00022801"/>
    </source>
</evidence>
<dbReference type="Gene3D" id="3.60.40.10">
    <property type="entry name" value="PPM-type phosphatase domain"/>
    <property type="match status" value="1"/>
</dbReference>
<evidence type="ECO:0000313" key="4">
    <source>
        <dbReference type="Proteomes" id="UP000277811"/>
    </source>
</evidence>
<reference evidence="3 4" key="1">
    <citation type="submission" date="2018-06" db="EMBL/GenBank/DDBJ databases">
        <authorList>
            <person name="Strepis N."/>
        </authorList>
    </citation>
    <scope>NUCLEOTIDE SEQUENCE [LARGE SCALE GENOMIC DNA]</scope>
    <source>
        <strain evidence="3">LUCI</strain>
    </source>
</reference>
<dbReference type="SUPFAM" id="SSF81606">
    <property type="entry name" value="PP2C-like"/>
    <property type="match status" value="1"/>
</dbReference>
<name>A0A498R488_9FIRM</name>
<proteinExistence type="predicted"/>
<keyword evidence="1" id="KW-0378">Hydrolase</keyword>
<evidence type="ECO:0000259" key="2">
    <source>
        <dbReference type="PROSITE" id="PS50112"/>
    </source>
</evidence>
<dbReference type="NCBIfam" id="TIGR00229">
    <property type="entry name" value="sensory_box"/>
    <property type="match status" value="1"/>
</dbReference>
<dbReference type="InterPro" id="IPR001932">
    <property type="entry name" value="PPM-type_phosphatase-like_dom"/>
</dbReference>
<dbReference type="InterPro" id="IPR052016">
    <property type="entry name" value="Bact_Sigma-Reg"/>
</dbReference>
<dbReference type="EMBL" id="UPPP01000060">
    <property type="protein sequence ID" value="VBB05969.1"/>
    <property type="molecule type" value="Genomic_DNA"/>
</dbReference>